<dbReference type="Pfam" id="PF01073">
    <property type="entry name" value="3Beta_HSD"/>
    <property type="match status" value="1"/>
</dbReference>
<evidence type="ECO:0000313" key="5">
    <source>
        <dbReference type="Proteomes" id="UP000188318"/>
    </source>
</evidence>
<evidence type="ECO:0000259" key="3">
    <source>
        <dbReference type="Pfam" id="PF01073"/>
    </source>
</evidence>
<dbReference type="PANTHER" id="PTHR43245">
    <property type="entry name" value="BIFUNCTIONAL POLYMYXIN RESISTANCE PROTEIN ARNA"/>
    <property type="match status" value="1"/>
</dbReference>
<accession>A0A1R3RRE9</accession>
<dbReference type="InterPro" id="IPR002225">
    <property type="entry name" value="3Beta_OHSteriod_DH/Estase"/>
</dbReference>
<dbReference type="InterPro" id="IPR036291">
    <property type="entry name" value="NAD(P)-bd_dom_sf"/>
</dbReference>
<dbReference type="PANTHER" id="PTHR43245:SF51">
    <property type="entry name" value="SHORT CHAIN DEHYDROGENASE_REDUCTASE FAMILY 42E, MEMBER 2"/>
    <property type="match status" value="1"/>
</dbReference>
<dbReference type="InterPro" id="IPR050177">
    <property type="entry name" value="Lipid_A_modif_metabolic_enz"/>
</dbReference>
<keyword evidence="2" id="KW-0560">Oxidoreductase</keyword>
<reference evidence="5" key="1">
    <citation type="journal article" date="2017" name="Genome Biol.">
        <title>Comparative genomics reveals high biological diversity and specific adaptations in the industrially and medically important fungal genus Aspergillus.</title>
        <authorList>
            <person name="de Vries R.P."/>
            <person name="Riley R."/>
            <person name="Wiebenga A."/>
            <person name="Aguilar-Osorio G."/>
            <person name="Amillis S."/>
            <person name="Uchima C.A."/>
            <person name="Anderluh G."/>
            <person name="Asadollahi M."/>
            <person name="Askin M."/>
            <person name="Barry K."/>
            <person name="Battaglia E."/>
            <person name="Bayram O."/>
            <person name="Benocci T."/>
            <person name="Braus-Stromeyer S.A."/>
            <person name="Caldana C."/>
            <person name="Canovas D."/>
            <person name="Cerqueira G.C."/>
            <person name="Chen F."/>
            <person name="Chen W."/>
            <person name="Choi C."/>
            <person name="Clum A."/>
            <person name="Dos Santos R.A."/>
            <person name="Damasio A.R."/>
            <person name="Diallinas G."/>
            <person name="Emri T."/>
            <person name="Fekete E."/>
            <person name="Flipphi M."/>
            <person name="Freyberg S."/>
            <person name="Gallo A."/>
            <person name="Gournas C."/>
            <person name="Habgood R."/>
            <person name="Hainaut M."/>
            <person name="Harispe M.L."/>
            <person name="Henrissat B."/>
            <person name="Hilden K.S."/>
            <person name="Hope R."/>
            <person name="Hossain A."/>
            <person name="Karabika E."/>
            <person name="Karaffa L."/>
            <person name="Karanyi Z."/>
            <person name="Krasevec N."/>
            <person name="Kuo A."/>
            <person name="Kusch H."/>
            <person name="LaButti K."/>
            <person name="Lagendijk E.L."/>
            <person name="Lapidus A."/>
            <person name="Levasseur A."/>
            <person name="Lindquist E."/>
            <person name="Lipzen A."/>
            <person name="Logrieco A.F."/>
            <person name="MacCabe A."/>
            <person name="Maekelae M.R."/>
            <person name="Malavazi I."/>
            <person name="Melin P."/>
            <person name="Meyer V."/>
            <person name="Mielnichuk N."/>
            <person name="Miskei M."/>
            <person name="Molnar A.P."/>
            <person name="Mule G."/>
            <person name="Ngan C.Y."/>
            <person name="Orejas M."/>
            <person name="Orosz E."/>
            <person name="Ouedraogo J.P."/>
            <person name="Overkamp K.M."/>
            <person name="Park H.-S."/>
            <person name="Perrone G."/>
            <person name="Piumi F."/>
            <person name="Punt P.J."/>
            <person name="Ram A.F."/>
            <person name="Ramon A."/>
            <person name="Rauscher S."/>
            <person name="Record E."/>
            <person name="Riano-Pachon D.M."/>
            <person name="Robert V."/>
            <person name="Roehrig J."/>
            <person name="Ruller R."/>
            <person name="Salamov A."/>
            <person name="Salih N.S."/>
            <person name="Samson R.A."/>
            <person name="Sandor E."/>
            <person name="Sanguinetti M."/>
            <person name="Schuetze T."/>
            <person name="Sepcic K."/>
            <person name="Shelest E."/>
            <person name="Sherlock G."/>
            <person name="Sophianopoulou V."/>
            <person name="Squina F.M."/>
            <person name="Sun H."/>
            <person name="Susca A."/>
            <person name="Todd R.B."/>
            <person name="Tsang A."/>
            <person name="Unkles S.E."/>
            <person name="van de Wiele N."/>
            <person name="van Rossen-Uffink D."/>
            <person name="Oliveira J.V."/>
            <person name="Vesth T.C."/>
            <person name="Visser J."/>
            <person name="Yu J.-H."/>
            <person name="Zhou M."/>
            <person name="Andersen M.R."/>
            <person name="Archer D.B."/>
            <person name="Baker S.E."/>
            <person name="Benoit I."/>
            <person name="Brakhage A.A."/>
            <person name="Braus G.H."/>
            <person name="Fischer R."/>
            <person name="Frisvad J.C."/>
            <person name="Goldman G.H."/>
            <person name="Houbraken J."/>
            <person name="Oakley B."/>
            <person name="Pocsi I."/>
            <person name="Scazzocchio C."/>
            <person name="Seiboth B."/>
            <person name="vanKuyk P.A."/>
            <person name="Wortman J."/>
            <person name="Dyer P.S."/>
            <person name="Grigoriev I.V."/>
        </authorList>
    </citation>
    <scope>NUCLEOTIDE SEQUENCE [LARGE SCALE GENOMIC DNA]</scope>
    <source>
        <strain evidence="5">ITEM 5010</strain>
    </source>
</reference>
<feature type="domain" description="3-beta hydroxysteroid dehydrogenase/isomerase" evidence="3">
    <location>
        <begin position="70"/>
        <end position="352"/>
    </location>
</feature>
<dbReference type="SUPFAM" id="SSF51735">
    <property type="entry name" value="NAD(P)-binding Rossmann-fold domains"/>
    <property type="match status" value="1"/>
</dbReference>
<dbReference type="Gene3D" id="3.40.50.720">
    <property type="entry name" value="NAD(P)-binding Rossmann-like Domain"/>
    <property type="match status" value="1"/>
</dbReference>
<dbReference type="VEuPathDB" id="FungiDB:ASPCADRAFT_205848"/>
<organism evidence="4 5">
    <name type="scientific">Aspergillus carbonarius (strain ITEM 5010)</name>
    <dbReference type="NCBI Taxonomy" id="602072"/>
    <lineage>
        <taxon>Eukaryota</taxon>
        <taxon>Fungi</taxon>
        <taxon>Dikarya</taxon>
        <taxon>Ascomycota</taxon>
        <taxon>Pezizomycotina</taxon>
        <taxon>Eurotiomycetes</taxon>
        <taxon>Eurotiomycetidae</taxon>
        <taxon>Eurotiales</taxon>
        <taxon>Aspergillaceae</taxon>
        <taxon>Aspergillus</taxon>
        <taxon>Aspergillus subgen. Circumdati</taxon>
    </lineage>
</organism>
<protein>
    <recommendedName>
        <fullName evidence="3">3-beta hydroxysteroid dehydrogenase/isomerase domain-containing protein</fullName>
    </recommendedName>
</protein>
<keyword evidence="5" id="KW-1185">Reference proteome</keyword>
<name>A0A1R3RRE9_ASPC5</name>
<dbReference type="Proteomes" id="UP000188318">
    <property type="component" value="Unassembled WGS sequence"/>
</dbReference>
<sequence length="473" mass="51824">MLPEIAAVAGLAVLYLYHVNRSMNGTPDEILRLTPHRWTIEEIKATYEEAIRNPVDVRKSLPPTQNRRYIVVGGSGLVGSWMVRHLLMRGEDPSAIRILDLAVPPRDLLDQGVAFVKTDITDEEATVNAFAQPWPDSVADQPLTVFHNAAVIRPGERHQAFLSRCRNVNVNGTVNVLHAAKKAGASCFISTSSGSVGIHRPSFWIAPWHTTPKNFVQVVNDSSSLPQTHDQFFSNYAASKAEAERLVRAADDPSTNFRTGCIRPANGIYGIGDTDGSLTGTYLRNGGSPSWLSNIVHNFISAENVSIAHLAYEHRLINHTNHPATLPNIGGQAFLVTDPNPPPTYRDVYLLLHTLSQSPVNFPPVPAVPFLLLSYLLEWYALLQYLYVSWLPRITGNLAMLQPGLFGIICVHFVADDGRARLAPEQGGLGYQAPITTLYGMCKDVEAWNAKLGTKEVDSGSGIGAVVVQKEKV</sequence>
<dbReference type="AlphaFoldDB" id="A0A1R3RRE9"/>
<dbReference type="GO" id="GO:0006694">
    <property type="term" value="P:steroid biosynthetic process"/>
    <property type="evidence" value="ECO:0007669"/>
    <property type="project" value="InterPro"/>
</dbReference>
<evidence type="ECO:0000256" key="1">
    <source>
        <dbReference type="ARBA" id="ARBA00009219"/>
    </source>
</evidence>
<dbReference type="STRING" id="602072.A0A1R3RRE9"/>
<comment type="similarity">
    <text evidence="1">Belongs to the 3-beta-HSD family.</text>
</comment>
<gene>
    <name evidence="4" type="ORF">ASPCADRAFT_205848</name>
</gene>
<evidence type="ECO:0000256" key="2">
    <source>
        <dbReference type="ARBA" id="ARBA00023002"/>
    </source>
</evidence>
<dbReference type="EMBL" id="KV907497">
    <property type="protein sequence ID" value="OOF97052.1"/>
    <property type="molecule type" value="Genomic_DNA"/>
</dbReference>
<dbReference type="GO" id="GO:0016616">
    <property type="term" value="F:oxidoreductase activity, acting on the CH-OH group of donors, NAD or NADP as acceptor"/>
    <property type="evidence" value="ECO:0007669"/>
    <property type="project" value="InterPro"/>
</dbReference>
<proteinExistence type="inferred from homology"/>
<dbReference type="OrthoDB" id="3365399at2759"/>
<dbReference type="OMA" id="HDQFFGN"/>
<evidence type="ECO:0000313" key="4">
    <source>
        <dbReference type="EMBL" id="OOF97052.1"/>
    </source>
</evidence>